<proteinExistence type="predicted"/>
<dbReference type="PANTHER" id="PTHR37535">
    <property type="entry name" value="FLUG DOMAIN PROTEIN"/>
    <property type="match status" value="1"/>
</dbReference>
<keyword evidence="1" id="KW-0175">Coiled coil</keyword>
<reference evidence="4 5" key="1">
    <citation type="journal article" date="2024" name="IMA Fungus">
        <title>Apiospora arundinis, a panoply of carbohydrate-active enzymes and secondary metabolites.</title>
        <authorList>
            <person name="Sorensen T."/>
            <person name="Petersen C."/>
            <person name="Muurmann A.T."/>
            <person name="Christiansen J.V."/>
            <person name="Brundto M.L."/>
            <person name="Overgaard C.K."/>
            <person name="Boysen A.T."/>
            <person name="Wollenberg R.D."/>
            <person name="Larsen T.O."/>
            <person name="Sorensen J.L."/>
            <person name="Nielsen K.L."/>
            <person name="Sondergaard T.E."/>
        </authorList>
    </citation>
    <scope>NUCLEOTIDE SEQUENCE [LARGE SCALE GENOMIC DNA]</scope>
    <source>
        <strain evidence="4 5">AAU 773</strain>
    </source>
</reference>
<organism evidence="4 5">
    <name type="scientific">Apiospora arundinis</name>
    <dbReference type="NCBI Taxonomy" id="335852"/>
    <lineage>
        <taxon>Eukaryota</taxon>
        <taxon>Fungi</taxon>
        <taxon>Dikarya</taxon>
        <taxon>Ascomycota</taxon>
        <taxon>Pezizomycotina</taxon>
        <taxon>Sordariomycetes</taxon>
        <taxon>Xylariomycetidae</taxon>
        <taxon>Amphisphaeriales</taxon>
        <taxon>Apiosporaceae</taxon>
        <taxon>Apiospora</taxon>
    </lineage>
</organism>
<comment type="caution">
    <text evidence="4">The sequence shown here is derived from an EMBL/GenBank/DDBJ whole genome shotgun (WGS) entry which is preliminary data.</text>
</comment>
<evidence type="ECO:0000256" key="2">
    <source>
        <dbReference type="SAM" id="MobiDB-lite"/>
    </source>
</evidence>
<feature type="coiled-coil region" evidence="1">
    <location>
        <begin position="517"/>
        <end position="551"/>
    </location>
</feature>
<feature type="region of interest" description="Disordered" evidence="2">
    <location>
        <begin position="624"/>
        <end position="645"/>
    </location>
</feature>
<name>A0ABR2IX94_9PEZI</name>
<keyword evidence="5" id="KW-1185">Reference proteome</keyword>
<gene>
    <name evidence="4" type="ORF">PGQ11_008014</name>
</gene>
<protein>
    <submittedName>
        <fullName evidence="4">C2H2 finger domain-containing protein</fullName>
    </submittedName>
</protein>
<feature type="region of interest" description="Disordered" evidence="2">
    <location>
        <begin position="1"/>
        <end position="24"/>
    </location>
</feature>
<feature type="region of interest" description="Disordered" evidence="2">
    <location>
        <begin position="561"/>
        <end position="581"/>
    </location>
</feature>
<accession>A0ABR2IX94</accession>
<evidence type="ECO:0000259" key="3">
    <source>
        <dbReference type="PROSITE" id="PS00028"/>
    </source>
</evidence>
<evidence type="ECO:0000256" key="1">
    <source>
        <dbReference type="SAM" id="Coils"/>
    </source>
</evidence>
<evidence type="ECO:0000313" key="4">
    <source>
        <dbReference type="EMBL" id="KAK8869436.1"/>
    </source>
</evidence>
<feature type="domain" description="C2H2-type" evidence="3">
    <location>
        <begin position="716"/>
        <end position="737"/>
    </location>
</feature>
<sequence length="741" mass="84216">MPQLKHSCTDLNGSDASVSPDDNAVFDVHDSEDDAHSTATSVKNIDIADIDDGDVDDADAELDIEDQIQLFGGNLHPPEYYIESMEVFNQDDYESEDYKEGTTRLINSVEEQWLLFCNHVKHTYDYDPISIGLLYNFFEWRLNQKFTPEGRRLRGIKKRSSLGTYWKVFRLAYERAVGEKVDPMLNRSMHKVLRALAKKFGLSEERRPNRCMTVDQLEGQIETTLSTTKKSFKLGELRIYAVLFLLLLAPAGARPQSILRLRFGDLMIMLERDPDGGPHNTLVKFTLAFTKSYLGEKAANTYPLPETLSASSLLLNTHVFLLGILFRHQAFCATTLTSPHSLKKLNIYPGETELLLPLREELEHVHIFRRAVQTLIGYVISDNKPISYGMIAAWTRRCGELLGLAYETIPYNLRYNAANEWTTSVDISEDLRNLAMDHANSVPVRRHYLGREIDRDIGSIVRGTKPQHALVKQSCSVGHSLSRRRPVDLTPEESASITTHPVIQNRTRELRQLPKGSKEYQNAMRDQQKLKKRLRRELKQQIRQAWTAKQAVEDIDRQLQGRGFAPSPSETASTGRPQRPAQKRLMAALTVPPATDLEGQYRRRDDAIIAVMAYCTVEEGCTVPRRQSASPKSGRPAKPSPPPSDLVEAAMVSIFICDEKDRPRRCFLCVGKAHLLPPEDPLVQELTREFYTPGDLSKHFKRKHLRNLKDDDSSECPACLRTLDHKMHLQRHALEIHGTVS</sequence>
<dbReference type="PANTHER" id="PTHR37535:SF2">
    <property type="entry name" value="FINGER DOMAIN PROTEIN, PUTATIVE (AFU_ORTHOLOGUE AFUA_6G09300)-RELATED"/>
    <property type="match status" value="1"/>
</dbReference>
<dbReference type="Proteomes" id="UP001390339">
    <property type="component" value="Unassembled WGS sequence"/>
</dbReference>
<dbReference type="EMBL" id="JAPCWZ010000004">
    <property type="protein sequence ID" value="KAK8869436.1"/>
    <property type="molecule type" value="Genomic_DNA"/>
</dbReference>
<evidence type="ECO:0000313" key="5">
    <source>
        <dbReference type="Proteomes" id="UP001390339"/>
    </source>
</evidence>
<dbReference type="PROSITE" id="PS00028">
    <property type="entry name" value="ZINC_FINGER_C2H2_1"/>
    <property type="match status" value="1"/>
</dbReference>
<dbReference type="Pfam" id="PF11917">
    <property type="entry name" value="DUF3435"/>
    <property type="match status" value="1"/>
</dbReference>
<dbReference type="InterPro" id="IPR021842">
    <property type="entry name" value="DUF3435"/>
</dbReference>
<dbReference type="InterPro" id="IPR013087">
    <property type="entry name" value="Znf_C2H2_type"/>
</dbReference>